<comment type="caution">
    <text evidence="1">The sequence shown here is derived from an EMBL/GenBank/DDBJ whole genome shotgun (WGS) entry which is preliminary data.</text>
</comment>
<name>A0AA88L7V5_ARTSF</name>
<protein>
    <recommendedName>
        <fullName evidence="3">RNA-directed DNA polymerase from transposon X-element</fullName>
    </recommendedName>
</protein>
<dbReference type="AlphaFoldDB" id="A0AA88L7V5"/>
<evidence type="ECO:0008006" key="3">
    <source>
        <dbReference type="Google" id="ProtNLM"/>
    </source>
</evidence>
<evidence type="ECO:0000313" key="2">
    <source>
        <dbReference type="Proteomes" id="UP001187531"/>
    </source>
</evidence>
<dbReference type="Proteomes" id="UP001187531">
    <property type="component" value="Unassembled WGS sequence"/>
</dbReference>
<evidence type="ECO:0000313" key="1">
    <source>
        <dbReference type="EMBL" id="KAK2716219.1"/>
    </source>
</evidence>
<keyword evidence="2" id="KW-1185">Reference proteome</keyword>
<sequence length="140" mass="16376">MAPPSASEILNTIKQIKNYKPPGEDGLPPEIYKASPHVVVQQLETLFSLIWEKKTFPSDWKVSVIIPVFKKGEKYDSRNYRGISLMHMATKVFAMIMLKRFEEARDERTRENQCRFRRGRGCTDQTFTHRLVRTLQPPHN</sequence>
<organism evidence="1 2">
    <name type="scientific">Artemia franciscana</name>
    <name type="common">Brine shrimp</name>
    <name type="synonym">Artemia sanfranciscana</name>
    <dbReference type="NCBI Taxonomy" id="6661"/>
    <lineage>
        <taxon>Eukaryota</taxon>
        <taxon>Metazoa</taxon>
        <taxon>Ecdysozoa</taxon>
        <taxon>Arthropoda</taxon>
        <taxon>Crustacea</taxon>
        <taxon>Branchiopoda</taxon>
        <taxon>Anostraca</taxon>
        <taxon>Artemiidae</taxon>
        <taxon>Artemia</taxon>
    </lineage>
</organism>
<proteinExistence type="predicted"/>
<accession>A0AA88L7V5</accession>
<dbReference type="EMBL" id="JAVRJZ010000012">
    <property type="protein sequence ID" value="KAK2716219.1"/>
    <property type="molecule type" value="Genomic_DNA"/>
</dbReference>
<gene>
    <name evidence="1" type="ORF">QYM36_010709</name>
</gene>
<reference evidence="1" key="1">
    <citation type="submission" date="2023-07" db="EMBL/GenBank/DDBJ databases">
        <title>Chromosome-level genome assembly of Artemia franciscana.</title>
        <authorList>
            <person name="Jo E."/>
        </authorList>
    </citation>
    <scope>NUCLEOTIDE SEQUENCE</scope>
    <source>
        <tissue evidence="1">Whole body</tissue>
    </source>
</reference>
<dbReference type="PANTHER" id="PTHR19446">
    <property type="entry name" value="REVERSE TRANSCRIPTASES"/>
    <property type="match status" value="1"/>
</dbReference>